<dbReference type="OrthoDB" id="314900at2759"/>
<gene>
    <name evidence="2" type="ORF">POCTA_138.1.T1460093</name>
</gene>
<dbReference type="AlphaFoldDB" id="A0A8S1YCK8"/>
<dbReference type="EMBL" id="CAJJDP010000148">
    <property type="protein sequence ID" value="CAD8209194.1"/>
    <property type="molecule type" value="Genomic_DNA"/>
</dbReference>
<feature type="transmembrane region" description="Helical" evidence="1">
    <location>
        <begin position="43"/>
        <end position="65"/>
    </location>
</feature>
<comment type="caution">
    <text evidence="2">The sequence shown here is derived from an EMBL/GenBank/DDBJ whole genome shotgun (WGS) entry which is preliminary data.</text>
</comment>
<dbReference type="Proteomes" id="UP000683925">
    <property type="component" value="Unassembled WGS sequence"/>
</dbReference>
<keyword evidence="1" id="KW-0812">Transmembrane</keyword>
<keyword evidence="1" id="KW-1133">Transmembrane helix</keyword>
<evidence type="ECO:0000256" key="1">
    <source>
        <dbReference type="SAM" id="Phobius"/>
    </source>
</evidence>
<sequence length="270" mass="31589">MYSSYQIVIENEPECVNLQDIPILYVNSIALQFKDEQMTEFKVIEFALIILSMLISMICGARYLIQCQCVDDLHVLDNNQHIGTPIIDVNDIAFNHSMFQDFQDEFAYVENSTIVIFIIIDHGICNIFFFQTQTYQECRLQGKVIVEEVGTLPFLLEILCCLMNLTYVSYLHYVTVQYCNKEQPIRMQIVQKIMNTIKVALQKTMMMESTFNKEQREKEQRIKAHLILDEYRQTKTIRKQIKLQSDVKDALLEQLTRNKTVTPQKSSIAN</sequence>
<evidence type="ECO:0000313" key="3">
    <source>
        <dbReference type="Proteomes" id="UP000683925"/>
    </source>
</evidence>
<keyword evidence="3" id="KW-1185">Reference proteome</keyword>
<accession>A0A8S1YCK8</accession>
<name>A0A8S1YCK8_PAROT</name>
<reference evidence="2" key="1">
    <citation type="submission" date="2021-01" db="EMBL/GenBank/DDBJ databases">
        <authorList>
            <consortium name="Genoscope - CEA"/>
            <person name="William W."/>
        </authorList>
    </citation>
    <scope>NUCLEOTIDE SEQUENCE</scope>
</reference>
<organism evidence="2 3">
    <name type="scientific">Paramecium octaurelia</name>
    <dbReference type="NCBI Taxonomy" id="43137"/>
    <lineage>
        <taxon>Eukaryota</taxon>
        <taxon>Sar</taxon>
        <taxon>Alveolata</taxon>
        <taxon>Ciliophora</taxon>
        <taxon>Intramacronucleata</taxon>
        <taxon>Oligohymenophorea</taxon>
        <taxon>Peniculida</taxon>
        <taxon>Parameciidae</taxon>
        <taxon>Paramecium</taxon>
    </lineage>
</organism>
<evidence type="ECO:0000313" key="2">
    <source>
        <dbReference type="EMBL" id="CAD8209194.1"/>
    </source>
</evidence>
<proteinExistence type="predicted"/>
<protein>
    <submittedName>
        <fullName evidence="2">Uncharacterized protein</fullName>
    </submittedName>
</protein>
<keyword evidence="1" id="KW-0472">Membrane</keyword>